<organism evidence="4 5">
    <name type="scientific">Tardibacter chloracetimidivorans</name>
    <dbReference type="NCBI Taxonomy" id="1921510"/>
    <lineage>
        <taxon>Bacteria</taxon>
        <taxon>Pseudomonadati</taxon>
        <taxon>Pseudomonadota</taxon>
        <taxon>Alphaproteobacteria</taxon>
        <taxon>Sphingomonadales</taxon>
        <taxon>Sphingomonadaceae</taxon>
        <taxon>Tardibacter</taxon>
    </lineage>
</organism>
<sequence>MVMTRHSEIAEAQARAALARQELNGSVNALVSRIKPSGLAHQAFSGARKAGWVSVAFRVYRYRATALTVLGLIANLKARKKRKAAEQEATAARREADRARSMALFSPFLSRRGRSERQRKSGRGVSTMTNSLKESAEITRERIRAAADSASERAAHVRETAGERANSAYSYARERGSRIVDRVRERPVTAIIGGLAVGVLAAALIPALRNRSVRAGHAASDALGRYRERATGTLHDISGRLDELGVNREHARETLDKAWTAASDVSAIATSAARDALHRIRKDF</sequence>
<dbReference type="AlphaFoldDB" id="A0A1L3ZTJ7"/>
<dbReference type="KEGG" id="sphj:BSL82_06285"/>
<evidence type="ECO:0000256" key="3">
    <source>
        <dbReference type="SAM" id="Phobius"/>
    </source>
</evidence>
<keyword evidence="1" id="KW-0175">Coiled coil</keyword>
<accession>A0A1L3ZTJ7</accession>
<dbReference type="Proteomes" id="UP000182063">
    <property type="component" value="Chromosome"/>
</dbReference>
<feature type="coiled-coil region" evidence="1">
    <location>
        <begin position="75"/>
        <end position="102"/>
    </location>
</feature>
<evidence type="ECO:0000313" key="5">
    <source>
        <dbReference type="Proteomes" id="UP000182063"/>
    </source>
</evidence>
<keyword evidence="3" id="KW-0812">Transmembrane</keyword>
<keyword evidence="3" id="KW-0472">Membrane</keyword>
<evidence type="ECO:0000313" key="4">
    <source>
        <dbReference type="EMBL" id="API58966.1"/>
    </source>
</evidence>
<evidence type="ECO:0008006" key="6">
    <source>
        <dbReference type="Google" id="ProtNLM"/>
    </source>
</evidence>
<keyword evidence="5" id="KW-1185">Reference proteome</keyword>
<keyword evidence="3" id="KW-1133">Transmembrane helix</keyword>
<dbReference type="EMBL" id="CP018221">
    <property type="protein sequence ID" value="API58966.1"/>
    <property type="molecule type" value="Genomic_DNA"/>
</dbReference>
<proteinExistence type="predicted"/>
<name>A0A1L3ZTJ7_9SPHN</name>
<evidence type="ECO:0000256" key="2">
    <source>
        <dbReference type="SAM" id="MobiDB-lite"/>
    </source>
</evidence>
<gene>
    <name evidence="4" type="ORF">BSL82_06285</name>
</gene>
<evidence type="ECO:0000256" key="1">
    <source>
        <dbReference type="SAM" id="Coils"/>
    </source>
</evidence>
<protein>
    <recommendedName>
        <fullName evidence="6">DUF3618 domain-containing protein</fullName>
    </recommendedName>
</protein>
<feature type="transmembrane region" description="Helical" evidence="3">
    <location>
        <begin position="188"/>
        <end position="208"/>
    </location>
</feature>
<feature type="region of interest" description="Disordered" evidence="2">
    <location>
        <begin position="112"/>
        <end position="131"/>
    </location>
</feature>
<reference evidence="5" key="1">
    <citation type="submission" date="2016-11" db="EMBL/GenBank/DDBJ databases">
        <title>Complete Genome Sequence of alachlor-degrading Sphingomonas sp. strain JJ-A5.</title>
        <authorList>
            <person name="Lee H."/>
            <person name="Ka J.-O."/>
        </authorList>
    </citation>
    <scope>NUCLEOTIDE SEQUENCE [LARGE SCALE GENOMIC DNA]</scope>
    <source>
        <strain evidence="5">JJ-A5</strain>
    </source>
</reference>
<dbReference type="STRING" id="1921510.BSL82_06285"/>